<evidence type="ECO:0000256" key="12">
    <source>
        <dbReference type="PIRSR" id="PIRSR000460-1"/>
    </source>
</evidence>
<comment type="catalytic activity">
    <reaction evidence="1 13">
        <text>[(1-&gt;4)-alpha-D-glucosyl](n) + phosphate = [(1-&gt;4)-alpha-D-glucosyl](n-1) + alpha-D-glucose 1-phosphate</text>
        <dbReference type="Rhea" id="RHEA:41732"/>
        <dbReference type="Rhea" id="RHEA-COMP:9584"/>
        <dbReference type="Rhea" id="RHEA-COMP:9586"/>
        <dbReference type="ChEBI" id="CHEBI:15444"/>
        <dbReference type="ChEBI" id="CHEBI:43474"/>
        <dbReference type="ChEBI" id="CHEBI:58601"/>
        <dbReference type="EC" id="2.4.1.1"/>
    </reaction>
</comment>
<sequence>MFKNKEEFKQIFQNNVVSKLGKPLDEVSNEDVYTILSRMLREFAGREWAATNRELRQDQEKQVYYLSLEFLIGRLLGNNLLNMGMLKTVKEGLEDLGISLGEIEEEEADAGLGNGGLGRLAACFLDSLASLGYAGHGCGIRYQYGLFEQKIVDGNQVELPDDWLQKGFEWEVRRADRKVEVRFGGQVETREEDGELYFSTRDYEAVWAVPYDVPVIGYKGSNPDYHINTLRLWSAEPVREMANRNMASGGNYYNYLNYNRSVESISEFLYPDDSHYEGRLLRLKQQYFLCSAGLQSILRTYDKLNLSYDHLPDQIAIHINDTHPTLVIPELMRILMDEKGYGWDAAWDITCRTVSYTNHTILSEALERWPAQMIRELMPRVYMIIDEINTRFCKMLMDKYPDDPDRVAHMAIVYDDQVKMAHLAIAGSHSINGVAALHTDILKEREMRNFYELYPQRFNNKTNGITHRRWLMHANPELCDLISDSIGSRWITHPQELVGILKYSEDAAFQEKAAAIKQHNKQHLASYIEQKYGTVVNTESIFDVQVKRLHAYKRQFLNILHVMYLYNQLKSMPSHDMVPRTFIFGAKAAPGYYLAKSTIKLINTVANVVNNDPDVKDKLNVFFLENYSVSLAEKIIPAADVSEQISTASKEASGTGNMKLMMNGALTIGTMDGANVEMYEMLGDANMFMFGLTADQVMNYYQHGGYNARDIYNSDPRIKEVVDQLVTPGAFAQNSYEFDSLYRSLLDGNDEYFMLKDFDSYAESHVQIEAAYRNQKDWLKRSIHNIAHSGKFSSDRTIGQYASEIWKIHPVNK</sequence>
<dbReference type="NCBIfam" id="TIGR02093">
    <property type="entry name" value="P_ylase"/>
    <property type="match status" value="1"/>
</dbReference>
<dbReference type="EC" id="2.4.1.1" evidence="13"/>
<evidence type="ECO:0000256" key="4">
    <source>
        <dbReference type="ARBA" id="ARBA00006047"/>
    </source>
</evidence>
<dbReference type="SUPFAM" id="SSF53756">
    <property type="entry name" value="UDP-Glycosyltransferase/glycogen phosphorylase"/>
    <property type="match status" value="1"/>
</dbReference>
<keyword evidence="6" id="KW-0021">Allosteric enzyme</keyword>
<dbReference type="CDD" id="cd04300">
    <property type="entry name" value="GT35_Glycogen_Phosphorylase"/>
    <property type="match status" value="1"/>
</dbReference>
<dbReference type="Pfam" id="PF00343">
    <property type="entry name" value="Phosphorylase"/>
    <property type="match status" value="1"/>
</dbReference>
<dbReference type="GO" id="GO:0005980">
    <property type="term" value="P:glycogen catabolic process"/>
    <property type="evidence" value="ECO:0007669"/>
    <property type="project" value="UniProtKB-ARBA"/>
</dbReference>
<evidence type="ECO:0000256" key="13">
    <source>
        <dbReference type="RuleBase" id="RU000587"/>
    </source>
</evidence>
<dbReference type="InterPro" id="IPR011833">
    <property type="entry name" value="Glycg_phsphrylas"/>
</dbReference>
<reference evidence="14 15" key="2">
    <citation type="journal article" date="2016" name="Int. J. Syst. Evol. Microbiol.">
        <title>Paenibacillus bovis sp. nov., isolated from raw yak (Bos grunniens) milk.</title>
        <authorList>
            <person name="Gao C."/>
            <person name="Han J."/>
            <person name="Liu Z."/>
            <person name="Xu X."/>
            <person name="Hang F."/>
            <person name="Wu Z."/>
        </authorList>
    </citation>
    <scope>NUCLEOTIDE SEQUENCE [LARGE SCALE GENOMIC DNA]</scope>
    <source>
        <strain evidence="14 15">BD3526</strain>
    </source>
</reference>
<dbReference type="InterPro" id="IPR000811">
    <property type="entry name" value="Glyco_trans_35"/>
</dbReference>
<keyword evidence="7 13" id="KW-0328">Glycosyltransferase</keyword>
<dbReference type="GO" id="GO:0005737">
    <property type="term" value="C:cytoplasm"/>
    <property type="evidence" value="ECO:0007669"/>
    <property type="project" value="UniProtKB-SubCell"/>
</dbReference>
<dbReference type="RefSeq" id="WP_060534901.1">
    <property type="nucleotide sequence ID" value="NZ_CP013023.1"/>
</dbReference>
<proteinExistence type="inferred from homology"/>
<dbReference type="FunFam" id="3.40.50.2000:FF:000003">
    <property type="entry name" value="Alpha-1,4 glucan phosphorylase"/>
    <property type="match status" value="1"/>
</dbReference>
<keyword evidence="10 13" id="KW-0119">Carbohydrate metabolism</keyword>
<dbReference type="GO" id="GO:0030170">
    <property type="term" value="F:pyridoxal phosphate binding"/>
    <property type="evidence" value="ECO:0007669"/>
    <property type="project" value="InterPro"/>
</dbReference>
<comment type="similarity">
    <text evidence="4 13">Belongs to the glycogen phosphorylase family.</text>
</comment>
<evidence type="ECO:0000256" key="9">
    <source>
        <dbReference type="ARBA" id="ARBA00022898"/>
    </source>
</evidence>
<evidence type="ECO:0000256" key="1">
    <source>
        <dbReference type="ARBA" id="ARBA00001275"/>
    </source>
</evidence>
<dbReference type="OrthoDB" id="9760804at2"/>
<name>A0A172ZGM0_9BACL</name>
<accession>A0A172ZGM0</accession>
<dbReference type="KEGG" id="pbv:AR543_12770"/>
<evidence type="ECO:0000256" key="5">
    <source>
        <dbReference type="ARBA" id="ARBA00022490"/>
    </source>
</evidence>
<gene>
    <name evidence="14" type="ORF">AR543_12770</name>
</gene>
<keyword evidence="5" id="KW-0963">Cytoplasm</keyword>
<evidence type="ECO:0000256" key="11">
    <source>
        <dbReference type="ARBA" id="ARBA00025174"/>
    </source>
</evidence>
<comment type="subcellular location">
    <subcellularLocation>
        <location evidence="3">Cytoplasm</location>
    </subcellularLocation>
</comment>
<evidence type="ECO:0000256" key="7">
    <source>
        <dbReference type="ARBA" id="ARBA00022676"/>
    </source>
</evidence>
<dbReference type="EMBL" id="CP013023">
    <property type="protein sequence ID" value="ANF96795.1"/>
    <property type="molecule type" value="Genomic_DNA"/>
</dbReference>
<evidence type="ECO:0000256" key="8">
    <source>
        <dbReference type="ARBA" id="ARBA00022679"/>
    </source>
</evidence>
<keyword evidence="9 12" id="KW-0663">Pyridoxal phosphate</keyword>
<reference evidence="15" key="1">
    <citation type="submission" date="2015-10" db="EMBL/GenBank/DDBJ databases">
        <title>Genome of Paenibacillus bovis sp. nov.</title>
        <authorList>
            <person name="Wu Z."/>
            <person name="Gao C."/>
            <person name="Liu Z."/>
            <person name="Zheng H."/>
        </authorList>
    </citation>
    <scope>NUCLEOTIDE SEQUENCE [LARGE SCALE GENOMIC DNA]</scope>
    <source>
        <strain evidence="15">BD3526</strain>
    </source>
</reference>
<dbReference type="GO" id="GO:0008184">
    <property type="term" value="F:glycogen phosphorylase activity"/>
    <property type="evidence" value="ECO:0007669"/>
    <property type="project" value="InterPro"/>
</dbReference>
<evidence type="ECO:0000256" key="2">
    <source>
        <dbReference type="ARBA" id="ARBA00001933"/>
    </source>
</evidence>
<dbReference type="FunFam" id="3.40.50.2000:FF:000153">
    <property type="entry name" value="Alpha-1,4 glucan phosphorylase"/>
    <property type="match status" value="1"/>
</dbReference>
<dbReference type="InterPro" id="IPR035090">
    <property type="entry name" value="Pyridoxal_P_attach_site"/>
</dbReference>
<protein>
    <recommendedName>
        <fullName evidence="13">Alpha-1,4 glucan phosphorylase</fullName>
        <ecNumber evidence="13">2.4.1.1</ecNumber>
    </recommendedName>
</protein>
<dbReference type="AlphaFoldDB" id="A0A172ZGM0"/>
<evidence type="ECO:0000313" key="14">
    <source>
        <dbReference type="EMBL" id="ANF96795.1"/>
    </source>
</evidence>
<dbReference type="PIRSF" id="PIRSF000460">
    <property type="entry name" value="Pprylas_GlgP"/>
    <property type="match status" value="1"/>
</dbReference>
<feature type="modified residue" description="N6-(pyridoxal phosphate)lysine" evidence="12">
    <location>
        <position position="659"/>
    </location>
</feature>
<keyword evidence="8 13" id="KW-0808">Transferase</keyword>
<dbReference type="STRING" id="1616788.AR543_12770"/>
<keyword evidence="15" id="KW-1185">Reference proteome</keyword>
<dbReference type="Gene3D" id="3.40.50.2000">
    <property type="entry name" value="Glycogen Phosphorylase B"/>
    <property type="match status" value="2"/>
</dbReference>
<evidence type="ECO:0000256" key="10">
    <source>
        <dbReference type="ARBA" id="ARBA00023277"/>
    </source>
</evidence>
<dbReference type="PANTHER" id="PTHR11468:SF3">
    <property type="entry name" value="GLYCOGEN PHOSPHORYLASE, LIVER FORM"/>
    <property type="match status" value="1"/>
</dbReference>
<organism evidence="14 15">
    <name type="scientific">Paenibacillus bovis</name>
    <dbReference type="NCBI Taxonomy" id="1616788"/>
    <lineage>
        <taxon>Bacteria</taxon>
        <taxon>Bacillati</taxon>
        <taxon>Bacillota</taxon>
        <taxon>Bacilli</taxon>
        <taxon>Bacillales</taxon>
        <taxon>Paenibacillaceae</taxon>
        <taxon>Paenibacillus</taxon>
    </lineage>
</organism>
<dbReference type="PROSITE" id="PS00102">
    <property type="entry name" value="PHOSPHORYLASE"/>
    <property type="match status" value="1"/>
</dbReference>
<comment type="function">
    <text evidence="13">Allosteric enzyme that catalyzes the rate-limiting step in glycogen catabolism, the phosphorolytic cleavage of glycogen to produce glucose-1-phosphate, and plays a central role in maintaining cellular and organismal glucose homeostasis.</text>
</comment>
<comment type="function">
    <text evidence="11">Phosphorylase is an important allosteric enzyme in carbohydrate metabolism. Enzymes from different sources differ in their regulatory mechanisms and in their natural substrates. However, all known phosphorylases share catalytic and structural properties.</text>
</comment>
<dbReference type="Proteomes" id="UP000078148">
    <property type="component" value="Chromosome"/>
</dbReference>
<comment type="cofactor">
    <cofactor evidence="2 13">
        <name>pyridoxal 5'-phosphate</name>
        <dbReference type="ChEBI" id="CHEBI:597326"/>
    </cofactor>
</comment>
<dbReference type="PANTHER" id="PTHR11468">
    <property type="entry name" value="GLYCOGEN PHOSPHORYLASE"/>
    <property type="match status" value="1"/>
</dbReference>
<evidence type="ECO:0000256" key="3">
    <source>
        <dbReference type="ARBA" id="ARBA00004496"/>
    </source>
</evidence>
<evidence type="ECO:0000313" key="15">
    <source>
        <dbReference type="Proteomes" id="UP000078148"/>
    </source>
</evidence>
<evidence type="ECO:0000256" key="6">
    <source>
        <dbReference type="ARBA" id="ARBA00022533"/>
    </source>
</evidence>